<feature type="region of interest" description="Disordered" evidence="1">
    <location>
        <begin position="1"/>
        <end position="163"/>
    </location>
</feature>
<comment type="caution">
    <text evidence="3">The sequence shown here is derived from an EMBL/GenBank/DDBJ whole genome shotgun (WGS) entry which is preliminary data.</text>
</comment>
<accession>A0A2J8AFG0</accession>
<feature type="compositionally biased region" description="Low complexity" evidence="1">
    <location>
        <begin position="24"/>
        <end position="55"/>
    </location>
</feature>
<organism evidence="3 4">
    <name type="scientific">Tetrabaena socialis</name>
    <dbReference type="NCBI Taxonomy" id="47790"/>
    <lineage>
        <taxon>Eukaryota</taxon>
        <taxon>Viridiplantae</taxon>
        <taxon>Chlorophyta</taxon>
        <taxon>core chlorophytes</taxon>
        <taxon>Chlorophyceae</taxon>
        <taxon>CS clade</taxon>
        <taxon>Chlamydomonadales</taxon>
        <taxon>Tetrabaenaceae</taxon>
        <taxon>Tetrabaena</taxon>
    </lineage>
</organism>
<proteinExistence type="predicted"/>
<feature type="compositionally biased region" description="Low complexity" evidence="1">
    <location>
        <begin position="90"/>
        <end position="125"/>
    </location>
</feature>
<evidence type="ECO:0000313" key="4">
    <source>
        <dbReference type="Proteomes" id="UP000236333"/>
    </source>
</evidence>
<evidence type="ECO:0000313" key="3">
    <source>
        <dbReference type="EMBL" id="PNH11258.1"/>
    </source>
</evidence>
<keyword evidence="4" id="KW-1185">Reference proteome</keyword>
<protein>
    <recommendedName>
        <fullName evidence="2">Pherophorin domain-containing protein</fullName>
    </recommendedName>
</protein>
<feature type="compositionally biased region" description="Gly residues" evidence="1">
    <location>
        <begin position="196"/>
        <end position="206"/>
    </location>
</feature>
<feature type="compositionally biased region" description="Low complexity" evidence="1">
    <location>
        <begin position="132"/>
        <end position="157"/>
    </location>
</feature>
<evidence type="ECO:0000256" key="1">
    <source>
        <dbReference type="SAM" id="MobiDB-lite"/>
    </source>
</evidence>
<dbReference type="Proteomes" id="UP000236333">
    <property type="component" value="Unassembled WGS sequence"/>
</dbReference>
<sequence>MRLKASTNRRAGPRPLSPAMQQQRPSAPARGRPAAWAAGGPPMAAPTRMPAGAPPSSRRGAVTRRDAASSGGSTGRAGPAVPAPAPAPGPTAAARGPPAAKAGTSAVPPAAAAKPASGGATATATKPPPAPASAAAEASNGSAAAGPASSPSSRSSGSPPPKVTFDVAMAAKINAARELARRLAEEKQVANKGLDGESGSGSGSGSGISPWVHPGVKAGLNKWEEIVVFDMEPAQGIQSSGEWWVLSLEMPPDLFRFDYVIQVVTDRRKPDITAVPAAERQGNVFTWCGGAPRPGQRCFLAYNRIQSGGAGGLPHAAGIKVHLGYDGWWNKITQHRAALLADGKERARHCFHIKVEGCDANARCCNMGMKKVELSVQNQCRQSVKLALLDGRSYPWSFTQNVNNGQTFTTFKLSSLAMEKPDVNDGMPLCIILTEPCQTLADFCYAPTGGDWCRYTFFSTDELYRLRRQRKRLFQLGHAAFRPAASSRGALLLAEAEPQALRALYCESYDGSGDGGGEARSMEP</sequence>
<dbReference type="InterPro" id="IPR024616">
    <property type="entry name" value="Pherophorin"/>
</dbReference>
<dbReference type="OrthoDB" id="2018403at2759"/>
<feature type="compositionally biased region" description="Low complexity" evidence="1">
    <location>
        <begin position="68"/>
        <end position="80"/>
    </location>
</feature>
<feature type="domain" description="Pherophorin" evidence="2">
    <location>
        <begin position="344"/>
        <end position="461"/>
    </location>
</feature>
<dbReference type="EMBL" id="PGGS01000033">
    <property type="protein sequence ID" value="PNH11258.1"/>
    <property type="molecule type" value="Genomic_DNA"/>
</dbReference>
<name>A0A2J8AFG0_9CHLO</name>
<dbReference type="Pfam" id="PF12499">
    <property type="entry name" value="DUF3707"/>
    <property type="match status" value="1"/>
</dbReference>
<evidence type="ECO:0000259" key="2">
    <source>
        <dbReference type="Pfam" id="PF12499"/>
    </source>
</evidence>
<feature type="region of interest" description="Disordered" evidence="1">
    <location>
        <begin position="191"/>
        <end position="210"/>
    </location>
</feature>
<reference evidence="3 4" key="1">
    <citation type="journal article" date="2017" name="Mol. Biol. Evol.">
        <title>The 4-celled Tetrabaena socialis nuclear genome reveals the essential components for genetic control of cell number at the origin of multicellularity in the volvocine lineage.</title>
        <authorList>
            <person name="Featherston J."/>
            <person name="Arakaki Y."/>
            <person name="Hanschen E.R."/>
            <person name="Ferris P.J."/>
            <person name="Michod R.E."/>
            <person name="Olson B.J.S.C."/>
            <person name="Nozaki H."/>
            <person name="Durand P.M."/>
        </authorList>
    </citation>
    <scope>NUCLEOTIDE SEQUENCE [LARGE SCALE GENOMIC DNA]</scope>
    <source>
        <strain evidence="3 4">NIES-571</strain>
    </source>
</reference>
<gene>
    <name evidence="3" type="ORF">TSOC_001881</name>
</gene>
<dbReference type="AlphaFoldDB" id="A0A2J8AFG0"/>